<dbReference type="Pfam" id="PF00239">
    <property type="entry name" value="Resolvase"/>
    <property type="match status" value="1"/>
</dbReference>
<dbReference type="OrthoDB" id="887095at2"/>
<protein>
    <submittedName>
        <fullName evidence="3">Recombinase family protein</fullName>
    </submittedName>
</protein>
<evidence type="ECO:0000313" key="4">
    <source>
        <dbReference type="Proteomes" id="UP000305517"/>
    </source>
</evidence>
<dbReference type="InterPro" id="IPR006119">
    <property type="entry name" value="Resolv_N"/>
</dbReference>
<feature type="domain" description="Resolvase/invertase-type recombinase catalytic" evidence="2">
    <location>
        <begin position="9"/>
        <end position="71"/>
    </location>
</feature>
<dbReference type="AlphaFoldDB" id="A0A5R8WUW2"/>
<dbReference type="GO" id="GO:0000150">
    <property type="term" value="F:DNA strand exchange activity"/>
    <property type="evidence" value="ECO:0007669"/>
    <property type="project" value="InterPro"/>
</dbReference>
<name>A0A5R8WUW2_9BACT</name>
<dbReference type="SUPFAM" id="SSF53041">
    <property type="entry name" value="Resolvase-like"/>
    <property type="match status" value="1"/>
</dbReference>
<evidence type="ECO:0000259" key="2">
    <source>
        <dbReference type="Pfam" id="PF00239"/>
    </source>
</evidence>
<evidence type="ECO:0000313" key="3">
    <source>
        <dbReference type="EMBL" id="TLM95562.1"/>
    </source>
</evidence>
<dbReference type="GO" id="GO:0003677">
    <property type="term" value="F:DNA binding"/>
    <property type="evidence" value="ECO:0007669"/>
    <property type="project" value="InterPro"/>
</dbReference>
<dbReference type="Proteomes" id="UP000305517">
    <property type="component" value="Unassembled WGS sequence"/>
</dbReference>
<proteinExistence type="predicted"/>
<sequence>MFSVLGPVRPRTQGKKQENENQLREFRAFAERLGFTLHKEYIDGESGGTADRPAFQQLFLDGYQRRFDVVLF</sequence>
<reference evidence="3 4" key="1">
    <citation type="submission" date="2019-05" db="EMBL/GenBank/DDBJ databases">
        <title>Hymenobacter edaphi sp. nov., isolated from abandoned arsenic-contaminated farmland soil.</title>
        <authorList>
            <person name="Nie L."/>
        </authorList>
    </citation>
    <scope>NUCLEOTIDE SEQUENCE [LARGE SCALE GENOMIC DNA]</scope>
    <source>
        <strain evidence="3 4">1-3-3-8</strain>
    </source>
</reference>
<keyword evidence="4" id="KW-1185">Reference proteome</keyword>
<dbReference type="Gene3D" id="3.40.50.1390">
    <property type="entry name" value="Resolvase, N-terminal catalytic domain"/>
    <property type="match status" value="1"/>
</dbReference>
<organism evidence="3 4">
    <name type="scientific">Hymenobacter jeollabukensis</name>
    <dbReference type="NCBI Taxonomy" id="2025313"/>
    <lineage>
        <taxon>Bacteria</taxon>
        <taxon>Pseudomonadati</taxon>
        <taxon>Bacteroidota</taxon>
        <taxon>Cytophagia</taxon>
        <taxon>Cytophagales</taxon>
        <taxon>Hymenobacteraceae</taxon>
        <taxon>Hymenobacter</taxon>
    </lineage>
</organism>
<accession>A0A5R8WUW2</accession>
<dbReference type="EMBL" id="VAJM01000002">
    <property type="protein sequence ID" value="TLM95562.1"/>
    <property type="molecule type" value="Genomic_DNA"/>
</dbReference>
<gene>
    <name evidence="3" type="ORF">FDY95_07200</name>
</gene>
<dbReference type="InterPro" id="IPR036162">
    <property type="entry name" value="Resolvase-like_N_sf"/>
</dbReference>
<comment type="caution">
    <text evidence="3">The sequence shown here is derived from an EMBL/GenBank/DDBJ whole genome shotgun (WGS) entry which is preliminary data.</text>
</comment>
<feature type="region of interest" description="Disordered" evidence="1">
    <location>
        <begin position="1"/>
        <end position="21"/>
    </location>
</feature>
<evidence type="ECO:0000256" key="1">
    <source>
        <dbReference type="SAM" id="MobiDB-lite"/>
    </source>
</evidence>